<organism evidence="1 2">
    <name type="scientific">Bimuria novae-zelandiae CBS 107.79</name>
    <dbReference type="NCBI Taxonomy" id="1447943"/>
    <lineage>
        <taxon>Eukaryota</taxon>
        <taxon>Fungi</taxon>
        <taxon>Dikarya</taxon>
        <taxon>Ascomycota</taxon>
        <taxon>Pezizomycotina</taxon>
        <taxon>Dothideomycetes</taxon>
        <taxon>Pleosporomycetidae</taxon>
        <taxon>Pleosporales</taxon>
        <taxon>Massarineae</taxon>
        <taxon>Didymosphaeriaceae</taxon>
        <taxon>Bimuria</taxon>
    </lineage>
</organism>
<evidence type="ECO:0008006" key="3">
    <source>
        <dbReference type="Google" id="ProtNLM"/>
    </source>
</evidence>
<name>A0A6A5UZ43_9PLEO</name>
<evidence type="ECO:0000313" key="2">
    <source>
        <dbReference type="Proteomes" id="UP000800036"/>
    </source>
</evidence>
<dbReference type="Proteomes" id="UP000800036">
    <property type="component" value="Unassembled WGS sequence"/>
</dbReference>
<gene>
    <name evidence="1" type="ORF">BU23DRAFT_481479</name>
</gene>
<dbReference type="AlphaFoldDB" id="A0A6A5UZ43"/>
<reference evidence="1" key="1">
    <citation type="journal article" date="2020" name="Stud. Mycol.">
        <title>101 Dothideomycetes genomes: a test case for predicting lifestyles and emergence of pathogens.</title>
        <authorList>
            <person name="Haridas S."/>
            <person name="Albert R."/>
            <person name="Binder M."/>
            <person name="Bloem J."/>
            <person name="Labutti K."/>
            <person name="Salamov A."/>
            <person name="Andreopoulos B."/>
            <person name="Baker S."/>
            <person name="Barry K."/>
            <person name="Bills G."/>
            <person name="Bluhm B."/>
            <person name="Cannon C."/>
            <person name="Castanera R."/>
            <person name="Culley D."/>
            <person name="Daum C."/>
            <person name="Ezra D."/>
            <person name="Gonzalez J."/>
            <person name="Henrissat B."/>
            <person name="Kuo A."/>
            <person name="Liang C."/>
            <person name="Lipzen A."/>
            <person name="Lutzoni F."/>
            <person name="Magnuson J."/>
            <person name="Mondo S."/>
            <person name="Nolan M."/>
            <person name="Ohm R."/>
            <person name="Pangilinan J."/>
            <person name="Park H.-J."/>
            <person name="Ramirez L."/>
            <person name="Alfaro M."/>
            <person name="Sun H."/>
            <person name="Tritt A."/>
            <person name="Yoshinaga Y."/>
            <person name="Zwiers L.-H."/>
            <person name="Turgeon B."/>
            <person name="Goodwin S."/>
            <person name="Spatafora J."/>
            <person name="Crous P."/>
            <person name="Grigoriev I."/>
        </authorList>
    </citation>
    <scope>NUCLEOTIDE SEQUENCE</scope>
    <source>
        <strain evidence="1">CBS 107.79</strain>
    </source>
</reference>
<dbReference type="EMBL" id="ML976724">
    <property type="protein sequence ID" value="KAF1968126.1"/>
    <property type="molecule type" value="Genomic_DNA"/>
</dbReference>
<dbReference type="OrthoDB" id="4454541at2759"/>
<proteinExistence type="predicted"/>
<keyword evidence="2" id="KW-1185">Reference proteome</keyword>
<protein>
    <recommendedName>
        <fullName evidence="3">Transcription factor domain-containing protein</fullName>
    </recommendedName>
</protein>
<sequence length="171" mass="19595">HPRYTEIIQLVDMAVSRLLLRPSAPDASLYSIQSLLLYFQWMPYDLYSPNSSTTHTQIEFKTRYNEMSTWFVFGIALRYASFFGLEQKALSTFGDEFGAVHATKEDLENMRVWLNIVTYDCNLTLTSGMPASLRAEPTNTAAYKFCSHHAAQRPGDLRYASMVSWLTLSRI</sequence>
<feature type="non-terminal residue" evidence="1">
    <location>
        <position position="1"/>
    </location>
</feature>
<accession>A0A6A5UZ43</accession>
<evidence type="ECO:0000313" key="1">
    <source>
        <dbReference type="EMBL" id="KAF1968126.1"/>
    </source>
</evidence>